<gene>
    <name evidence="1" type="ORF">FHS22_003077</name>
</gene>
<proteinExistence type="predicted"/>
<name>A0A841D6L3_PLAVE</name>
<reference evidence="1 2" key="1">
    <citation type="submission" date="2020-08" db="EMBL/GenBank/DDBJ databases">
        <title>Genomic Encyclopedia of Type Strains, Phase III (KMG-III): the genomes of soil and plant-associated and newly described type strains.</title>
        <authorList>
            <person name="Whitman W."/>
        </authorList>
    </citation>
    <scope>NUCLEOTIDE SEQUENCE [LARGE SCALE GENOMIC DNA]</scope>
    <source>
        <strain evidence="1 2">CECT 3303</strain>
    </source>
</reference>
<accession>A0A841D6L3</accession>
<dbReference type="RefSeq" id="WP_184942183.1">
    <property type="nucleotide sequence ID" value="NZ_BAAAWZ010000001.1"/>
</dbReference>
<sequence length="135" mass="14775">MPYFACASCRRPVTPRLTEIPLPPEVPSPEGRTEHFSDRIRAARMPSGTYSRTTRPDRWAREPAGFVVHPDDLLGVEPHPDYRRRTGCCGLDGSCGPNLVCAGCGSELATREADCHTQNQVTLGFGAAVRSFTDD</sequence>
<comment type="caution">
    <text evidence="1">The sequence shown here is derived from an EMBL/GenBank/DDBJ whole genome shotgun (WGS) entry which is preliminary data.</text>
</comment>
<evidence type="ECO:0000313" key="2">
    <source>
        <dbReference type="Proteomes" id="UP000562352"/>
    </source>
</evidence>
<dbReference type="AlphaFoldDB" id="A0A841D6L3"/>
<evidence type="ECO:0000313" key="1">
    <source>
        <dbReference type="EMBL" id="MBB5963795.1"/>
    </source>
</evidence>
<protein>
    <submittedName>
        <fullName evidence="1">Uncharacterized protein</fullName>
    </submittedName>
</protein>
<keyword evidence="2" id="KW-1185">Reference proteome</keyword>
<dbReference type="EMBL" id="JACHJJ010000009">
    <property type="protein sequence ID" value="MBB5963795.1"/>
    <property type="molecule type" value="Genomic_DNA"/>
</dbReference>
<dbReference type="Proteomes" id="UP000562352">
    <property type="component" value="Unassembled WGS sequence"/>
</dbReference>
<organism evidence="1 2">
    <name type="scientific">Planomonospora venezuelensis</name>
    <dbReference type="NCBI Taxonomy" id="1999"/>
    <lineage>
        <taxon>Bacteria</taxon>
        <taxon>Bacillati</taxon>
        <taxon>Actinomycetota</taxon>
        <taxon>Actinomycetes</taxon>
        <taxon>Streptosporangiales</taxon>
        <taxon>Streptosporangiaceae</taxon>
        <taxon>Planomonospora</taxon>
    </lineage>
</organism>